<name>A0A2P6NCX1_9EUKA</name>
<protein>
    <submittedName>
        <fullName evidence="1">Uncharacterized protein</fullName>
    </submittedName>
</protein>
<dbReference type="InParanoid" id="A0A2P6NCX1"/>
<reference evidence="1 2" key="1">
    <citation type="journal article" date="2018" name="Genome Biol. Evol.">
        <title>Multiple Roots of Fruiting Body Formation in Amoebozoa.</title>
        <authorList>
            <person name="Hillmann F."/>
            <person name="Forbes G."/>
            <person name="Novohradska S."/>
            <person name="Ferling I."/>
            <person name="Riege K."/>
            <person name="Groth M."/>
            <person name="Westermann M."/>
            <person name="Marz M."/>
            <person name="Spaller T."/>
            <person name="Winckler T."/>
            <person name="Schaap P."/>
            <person name="Glockner G."/>
        </authorList>
    </citation>
    <scope>NUCLEOTIDE SEQUENCE [LARGE SCALE GENOMIC DNA]</scope>
    <source>
        <strain evidence="1 2">Jena</strain>
    </source>
</reference>
<evidence type="ECO:0000313" key="2">
    <source>
        <dbReference type="Proteomes" id="UP000241769"/>
    </source>
</evidence>
<dbReference type="EMBL" id="MDYQ01000117">
    <property type="protein sequence ID" value="PRP81791.1"/>
    <property type="molecule type" value="Genomic_DNA"/>
</dbReference>
<dbReference type="AlphaFoldDB" id="A0A2P6NCX1"/>
<evidence type="ECO:0000313" key="1">
    <source>
        <dbReference type="EMBL" id="PRP81791.1"/>
    </source>
</evidence>
<gene>
    <name evidence="1" type="ORF">PROFUN_10780</name>
</gene>
<organism evidence="1 2">
    <name type="scientific">Planoprotostelium fungivorum</name>
    <dbReference type="NCBI Taxonomy" id="1890364"/>
    <lineage>
        <taxon>Eukaryota</taxon>
        <taxon>Amoebozoa</taxon>
        <taxon>Evosea</taxon>
        <taxon>Variosea</taxon>
        <taxon>Cavosteliida</taxon>
        <taxon>Cavosteliaceae</taxon>
        <taxon>Planoprotostelium</taxon>
    </lineage>
</organism>
<sequence>MSAHDGTVKPRVNRVAERRSESLLELNCIVLFSGDPYPTLLCTGSRGCSVFKLRSRTCFWRQKKEMSILLLILCRQTGRSSSRADYQASITFERVDMLVKSIVAVNKICNEHLKQIESYVQRHLIFQVLHAGPESLTGMRDKGLRVLNQNSARTICIVFVNRDIYRWNQRSLLSQKQGGCQAIDDSLPRSYVPLRVGTEKTDLAPSLNEIRPRRSLLSQKQVEKHMGYPKMVRISGVISHLWRVPGGVFHRCSVSTLKVVEKSLLA</sequence>
<keyword evidence="2" id="KW-1185">Reference proteome</keyword>
<dbReference type="Proteomes" id="UP000241769">
    <property type="component" value="Unassembled WGS sequence"/>
</dbReference>
<comment type="caution">
    <text evidence="1">The sequence shown here is derived from an EMBL/GenBank/DDBJ whole genome shotgun (WGS) entry which is preliminary data.</text>
</comment>
<proteinExistence type="predicted"/>
<accession>A0A2P6NCX1</accession>